<sequence length="121" mass="13155">MAGPSPTLTRGTTSLDKTLKKSEQVAADVQRASDNLAVVSTVLEQELPDEVQVGEVAQAIEHTSQLEEKLAQSAEKLAEVNAALSEEIEKRLEVTAERDESQALAEQLKARIRTQATSDKR</sequence>
<evidence type="ECO:0000256" key="1">
    <source>
        <dbReference type="SAM" id="Coils"/>
    </source>
</evidence>
<dbReference type="EMBL" id="CP023284">
    <property type="protein sequence ID" value="ATA54914.1"/>
    <property type="molecule type" value="Genomic_DNA"/>
</dbReference>
<reference evidence="3" key="2">
    <citation type="submission" date="2023-07" db="EMBL/GenBank/DDBJ databases">
        <title>Sorghum-associated microbial communities from plants grown in Nebraska, USA.</title>
        <authorList>
            <person name="Schachtman D."/>
        </authorList>
    </citation>
    <scope>NUCLEOTIDE SEQUENCE</scope>
    <source>
        <strain evidence="3">DS2795</strain>
    </source>
</reference>
<keyword evidence="1" id="KW-0175">Coiled coil</keyword>
<dbReference type="KEGG" id="vbo:CKY39_18150"/>
<dbReference type="AlphaFoldDB" id="A0A1E7U960"/>
<accession>A0A1E7U960</accession>
<protein>
    <submittedName>
        <fullName evidence="3">Hexokinase</fullName>
    </submittedName>
</protein>
<dbReference type="OrthoDB" id="8857992at2"/>
<evidence type="ECO:0000313" key="3">
    <source>
        <dbReference type="EMBL" id="MDP9921736.1"/>
    </source>
</evidence>
<reference evidence="2 4" key="1">
    <citation type="submission" date="2017-09" db="EMBL/GenBank/DDBJ databases">
        <title>The diverse metabolic capabilities of V. boronicumulans make it an excellent choice for continued studies on novel biodegradation.</title>
        <authorList>
            <person name="Sun S."/>
        </authorList>
    </citation>
    <scope>NUCLEOTIDE SEQUENCE [LARGE SCALE GENOMIC DNA]</scope>
    <source>
        <strain evidence="2 4">J1</strain>
    </source>
</reference>
<feature type="coiled-coil region" evidence="1">
    <location>
        <begin position="63"/>
        <end position="111"/>
    </location>
</feature>
<dbReference type="RefSeq" id="WP_070060782.1">
    <property type="nucleotide sequence ID" value="NZ_BKDI01000001.1"/>
</dbReference>
<evidence type="ECO:0000313" key="2">
    <source>
        <dbReference type="EMBL" id="ATA54914.1"/>
    </source>
</evidence>
<name>A0A1E7U960_9BURK</name>
<gene>
    <name evidence="2" type="ORF">CKY39_18150</name>
    <name evidence="3" type="ORF">J2W25_000741</name>
</gene>
<dbReference type="Proteomes" id="UP000217154">
    <property type="component" value="Chromosome"/>
</dbReference>
<organism evidence="2 4">
    <name type="scientific">Variovorax boronicumulans</name>
    <dbReference type="NCBI Taxonomy" id="436515"/>
    <lineage>
        <taxon>Bacteria</taxon>
        <taxon>Pseudomonadati</taxon>
        <taxon>Pseudomonadota</taxon>
        <taxon>Betaproteobacteria</taxon>
        <taxon>Burkholderiales</taxon>
        <taxon>Comamonadaceae</taxon>
        <taxon>Variovorax</taxon>
    </lineage>
</organism>
<dbReference type="EMBL" id="JAUSRR010000001">
    <property type="protein sequence ID" value="MDP9921736.1"/>
    <property type="molecule type" value="Genomic_DNA"/>
</dbReference>
<evidence type="ECO:0000313" key="4">
    <source>
        <dbReference type="Proteomes" id="UP000217154"/>
    </source>
</evidence>
<proteinExistence type="predicted"/>
<dbReference type="Proteomes" id="UP001244295">
    <property type="component" value="Unassembled WGS sequence"/>
</dbReference>
<dbReference type="STRING" id="436515.GCA_001752345_03332"/>